<dbReference type="GO" id="GO:0009251">
    <property type="term" value="P:glucan catabolic process"/>
    <property type="evidence" value="ECO:0007669"/>
    <property type="project" value="TreeGrafter"/>
</dbReference>
<organism evidence="6 7">
    <name type="scientific">Talaromyces rugulosus</name>
    <name type="common">Penicillium rugulosum</name>
    <dbReference type="NCBI Taxonomy" id="121627"/>
    <lineage>
        <taxon>Eukaryota</taxon>
        <taxon>Fungi</taxon>
        <taxon>Dikarya</taxon>
        <taxon>Ascomycota</taxon>
        <taxon>Pezizomycotina</taxon>
        <taxon>Eurotiomycetes</taxon>
        <taxon>Eurotiomycetidae</taxon>
        <taxon>Eurotiales</taxon>
        <taxon>Trichocomaceae</taxon>
        <taxon>Talaromyces</taxon>
        <taxon>Talaromyces sect. Islandici</taxon>
    </lineage>
</organism>
<dbReference type="InterPro" id="IPR050546">
    <property type="entry name" value="Glycosyl_Hydrlase_16"/>
</dbReference>
<evidence type="ECO:0000313" key="7">
    <source>
        <dbReference type="Proteomes" id="UP000509510"/>
    </source>
</evidence>
<dbReference type="OrthoDB" id="192832at2759"/>
<dbReference type="AlphaFoldDB" id="A0A7H8R535"/>
<dbReference type="EMBL" id="CP055901">
    <property type="protein sequence ID" value="QKX60791.1"/>
    <property type="molecule type" value="Genomic_DNA"/>
</dbReference>
<dbReference type="GeneID" id="55995426"/>
<dbReference type="Proteomes" id="UP000509510">
    <property type="component" value="Chromosome IV"/>
</dbReference>
<dbReference type="PANTHER" id="PTHR10963:SF24">
    <property type="entry name" value="GLYCOSIDASE C21B10.07-RELATED"/>
    <property type="match status" value="1"/>
</dbReference>
<name>A0A7H8R535_TALRU</name>
<evidence type="ECO:0000256" key="1">
    <source>
        <dbReference type="ARBA" id="ARBA00004196"/>
    </source>
</evidence>
<keyword evidence="7" id="KW-1185">Reference proteome</keyword>
<comment type="subcellular location">
    <subcellularLocation>
        <location evidence="1">Cell envelope</location>
    </subcellularLocation>
    <subcellularLocation>
        <location evidence="2">Membrane</location>
        <topology evidence="2">Lipid-anchor</topology>
        <topology evidence="2">GPI-anchor</topology>
    </subcellularLocation>
</comment>
<evidence type="ECO:0000256" key="4">
    <source>
        <dbReference type="ARBA" id="ARBA00023288"/>
    </source>
</evidence>
<accession>A0A7H8R535</accession>
<dbReference type="GO" id="GO:0098552">
    <property type="term" value="C:side of membrane"/>
    <property type="evidence" value="ECO:0007669"/>
    <property type="project" value="UniProtKB-KW"/>
</dbReference>
<feature type="signal peptide" evidence="5">
    <location>
        <begin position="1"/>
        <end position="21"/>
    </location>
</feature>
<evidence type="ECO:0000313" key="6">
    <source>
        <dbReference type="EMBL" id="QKX60791.1"/>
    </source>
</evidence>
<dbReference type="RefSeq" id="XP_035346966.1">
    <property type="nucleotide sequence ID" value="XM_035491073.1"/>
</dbReference>
<evidence type="ECO:0008006" key="8">
    <source>
        <dbReference type="Google" id="ProtNLM"/>
    </source>
</evidence>
<dbReference type="SUPFAM" id="SSF49899">
    <property type="entry name" value="Concanavalin A-like lectins/glucanases"/>
    <property type="match status" value="1"/>
</dbReference>
<dbReference type="Gene3D" id="2.60.120.200">
    <property type="match status" value="1"/>
</dbReference>
<sequence>MARIFMFVGVAALALAKMATANYRLSDSHDTTNFFDGFEFKNGTGSDGFTQYVDAETAEAKSLAGIRNGMVYLGVDNTTANATDGRDSVRVITQNTWSSGLFIADIAHMPGDECGIWPAYWPNGGETEIIEGINLQTTPIITLHSGENCTVKNTGSASVSVLTDDDYTQAYGDGFNAVNGGVYAEWTTSAISVRFFRRSSIPTDITGGSPEPDTWDTPLTRFVATGCNFSTHFTGNDIVFNTNLCGWA</sequence>
<evidence type="ECO:0000256" key="5">
    <source>
        <dbReference type="SAM" id="SignalP"/>
    </source>
</evidence>
<dbReference type="KEGG" id="trg:TRUGW13939_07937"/>
<feature type="chain" id="PRO_5028891304" description="GH16 domain-containing protein" evidence="5">
    <location>
        <begin position="22"/>
        <end position="248"/>
    </location>
</feature>
<reference evidence="7" key="1">
    <citation type="submission" date="2020-06" db="EMBL/GenBank/DDBJ databases">
        <title>A chromosome-scale genome assembly of Talaromyces rugulosus W13939.</title>
        <authorList>
            <person name="Wang B."/>
            <person name="Guo L."/>
            <person name="Ye K."/>
            <person name="Wang L."/>
        </authorList>
    </citation>
    <scope>NUCLEOTIDE SEQUENCE [LARGE SCALE GENOMIC DNA]</scope>
    <source>
        <strain evidence="7">W13939</strain>
    </source>
</reference>
<keyword evidence="3" id="KW-0472">Membrane</keyword>
<proteinExistence type="predicted"/>
<evidence type="ECO:0000256" key="3">
    <source>
        <dbReference type="ARBA" id="ARBA00022622"/>
    </source>
</evidence>
<keyword evidence="5" id="KW-0732">Signal</keyword>
<protein>
    <recommendedName>
        <fullName evidence="8">GH16 domain-containing protein</fullName>
    </recommendedName>
</protein>
<dbReference type="PANTHER" id="PTHR10963">
    <property type="entry name" value="GLYCOSYL HYDROLASE-RELATED"/>
    <property type="match status" value="1"/>
</dbReference>
<gene>
    <name evidence="6" type="ORF">TRUGW13939_07937</name>
</gene>
<keyword evidence="4" id="KW-0449">Lipoprotein</keyword>
<dbReference type="Pfam" id="PF26113">
    <property type="entry name" value="GH16_XgeA"/>
    <property type="match status" value="1"/>
</dbReference>
<evidence type="ECO:0000256" key="2">
    <source>
        <dbReference type="ARBA" id="ARBA00004589"/>
    </source>
</evidence>
<dbReference type="InterPro" id="IPR013320">
    <property type="entry name" value="ConA-like_dom_sf"/>
</dbReference>
<keyword evidence="3" id="KW-0325">Glycoprotein</keyword>
<keyword evidence="3" id="KW-0336">GPI-anchor</keyword>